<sequence length="230" mass="26607">MLNKFPESIDLKKIPLFSYFSDEELNEIRKGLKLETLKRGDAIFSSGDSADRMFIVYEGFMKISMYLSDGREQILYIYKKDDFVGGFNILYQDKYVYNAAATTNAKIIVINKYDFENIMLKNKDFVLKVLEEAYYRIRKSEELIDRLSVINADMKVAKALINLIKISGSIKDGVITVDLKINREEMGSFTGLTRETISRKLSQFQDEGIITLERNKIIINDIRKLSDKTI</sequence>
<keyword evidence="3" id="KW-0804">Transcription</keyword>
<evidence type="ECO:0000313" key="7">
    <source>
        <dbReference type="Proteomes" id="UP000831151"/>
    </source>
</evidence>
<evidence type="ECO:0000313" key="6">
    <source>
        <dbReference type="EMBL" id="UQK59175.1"/>
    </source>
</evidence>
<dbReference type="PROSITE" id="PS51063">
    <property type="entry name" value="HTH_CRP_2"/>
    <property type="match status" value="1"/>
</dbReference>
<dbReference type="Gene3D" id="1.10.10.10">
    <property type="entry name" value="Winged helix-like DNA-binding domain superfamily/Winged helix DNA-binding domain"/>
    <property type="match status" value="1"/>
</dbReference>
<dbReference type="CDD" id="cd00092">
    <property type="entry name" value="HTH_CRP"/>
    <property type="match status" value="1"/>
</dbReference>
<dbReference type="SMART" id="SM00419">
    <property type="entry name" value="HTH_CRP"/>
    <property type="match status" value="1"/>
</dbReference>
<feature type="domain" description="Cyclic nucleotide-binding" evidence="4">
    <location>
        <begin position="16"/>
        <end position="136"/>
    </location>
</feature>
<dbReference type="InterPro" id="IPR018490">
    <property type="entry name" value="cNMP-bd_dom_sf"/>
</dbReference>
<dbReference type="Gene3D" id="2.60.120.10">
    <property type="entry name" value="Jelly Rolls"/>
    <property type="match status" value="1"/>
</dbReference>
<proteinExistence type="predicted"/>
<reference evidence="6" key="1">
    <citation type="submission" date="2022-04" db="EMBL/GenBank/DDBJ databases">
        <title>Complete genome sequences of Ezakiella coagulans and Fenollaria massiliensis.</title>
        <authorList>
            <person name="France M.T."/>
            <person name="Clifford J."/>
            <person name="Narina S."/>
            <person name="Rutt L."/>
            <person name="Ravel J."/>
        </authorList>
    </citation>
    <scope>NUCLEOTIDE SEQUENCE</scope>
    <source>
        <strain evidence="6">C0061C2</strain>
    </source>
</reference>
<keyword evidence="7" id="KW-1185">Reference proteome</keyword>
<dbReference type="InterPro" id="IPR050397">
    <property type="entry name" value="Env_Response_Regulators"/>
</dbReference>
<evidence type="ECO:0000259" key="5">
    <source>
        <dbReference type="PROSITE" id="PS51063"/>
    </source>
</evidence>
<dbReference type="Pfam" id="PF00027">
    <property type="entry name" value="cNMP_binding"/>
    <property type="match status" value="1"/>
</dbReference>
<dbReference type="EMBL" id="CP096649">
    <property type="protein sequence ID" value="UQK59175.1"/>
    <property type="molecule type" value="Genomic_DNA"/>
</dbReference>
<organism evidence="6 7">
    <name type="scientific">Fenollaria massiliensis</name>
    <dbReference type="NCBI Taxonomy" id="938288"/>
    <lineage>
        <taxon>Bacteria</taxon>
        <taxon>Bacillati</taxon>
        <taxon>Bacillota</taxon>
        <taxon>Clostridia</taxon>
        <taxon>Eubacteriales</taxon>
        <taxon>Fenollaria</taxon>
    </lineage>
</organism>
<dbReference type="PANTHER" id="PTHR24567:SF28">
    <property type="entry name" value="LISTERIOLYSIN REGULATORY PROTEIN"/>
    <property type="match status" value="1"/>
</dbReference>
<dbReference type="SMART" id="SM00100">
    <property type="entry name" value="cNMP"/>
    <property type="match status" value="1"/>
</dbReference>
<name>A0A9E7DJL5_9FIRM</name>
<protein>
    <submittedName>
        <fullName evidence="6">Crp/Fnr family transcriptional regulator</fullName>
    </submittedName>
</protein>
<dbReference type="InterPro" id="IPR012318">
    <property type="entry name" value="HTH_CRP"/>
</dbReference>
<dbReference type="Proteomes" id="UP000831151">
    <property type="component" value="Chromosome"/>
</dbReference>
<keyword evidence="1" id="KW-0805">Transcription regulation</keyword>
<dbReference type="CDD" id="cd00038">
    <property type="entry name" value="CAP_ED"/>
    <property type="match status" value="1"/>
</dbReference>
<dbReference type="AlphaFoldDB" id="A0A9E7DJL5"/>
<feature type="domain" description="HTH crp-type" evidence="5">
    <location>
        <begin position="150"/>
        <end position="223"/>
    </location>
</feature>
<dbReference type="PROSITE" id="PS50042">
    <property type="entry name" value="CNMP_BINDING_3"/>
    <property type="match status" value="1"/>
</dbReference>
<dbReference type="Pfam" id="PF13545">
    <property type="entry name" value="HTH_Crp_2"/>
    <property type="match status" value="1"/>
</dbReference>
<dbReference type="PRINTS" id="PR00034">
    <property type="entry name" value="HTHCRP"/>
</dbReference>
<dbReference type="KEGG" id="fms:M1R53_00480"/>
<keyword evidence="2" id="KW-0238">DNA-binding</keyword>
<accession>A0A9E7DJL5</accession>
<dbReference type="GO" id="GO:0003677">
    <property type="term" value="F:DNA binding"/>
    <property type="evidence" value="ECO:0007669"/>
    <property type="project" value="UniProtKB-KW"/>
</dbReference>
<dbReference type="SUPFAM" id="SSF46785">
    <property type="entry name" value="Winged helix' DNA-binding domain"/>
    <property type="match status" value="1"/>
</dbReference>
<dbReference type="RefSeq" id="WP_019214183.1">
    <property type="nucleotide sequence ID" value="NZ_CP096649.1"/>
</dbReference>
<dbReference type="PANTHER" id="PTHR24567">
    <property type="entry name" value="CRP FAMILY TRANSCRIPTIONAL REGULATORY PROTEIN"/>
    <property type="match status" value="1"/>
</dbReference>
<evidence type="ECO:0000259" key="4">
    <source>
        <dbReference type="PROSITE" id="PS50042"/>
    </source>
</evidence>
<evidence type="ECO:0000256" key="2">
    <source>
        <dbReference type="ARBA" id="ARBA00023125"/>
    </source>
</evidence>
<evidence type="ECO:0000256" key="1">
    <source>
        <dbReference type="ARBA" id="ARBA00023015"/>
    </source>
</evidence>
<dbReference type="InterPro" id="IPR000595">
    <property type="entry name" value="cNMP-bd_dom"/>
</dbReference>
<dbReference type="InterPro" id="IPR036388">
    <property type="entry name" value="WH-like_DNA-bd_sf"/>
</dbReference>
<dbReference type="InterPro" id="IPR014710">
    <property type="entry name" value="RmlC-like_jellyroll"/>
</dbReference>
<gene>
    <name evidence="6" type="ORF">M1R53_00480</name>
</gene>
<dbReference type="GO" id="GO:0003700">
    <property type="term" value="F:DNA-binding transcription factor activity"/>
    <property type="evidence" value="ECO:0007669"/>
    <property type="project" value="TreeGrafter"/>
</dbReference>
<dbReference type="InterPro" id="IPR036390">
    <property type="entry name" value="WH_DNA-bd_sf"/>
</dbReference>
<dbReference type="GO" id="GO:0005829">
    <property type="term" value="C:cytosol"/>
    <property type="evidence" value="ECO:0007669"/>
    <property type="project" value="TreeGrafter"/>
</dbReference>
<evidence type="ECO:0000256" key="3">
    <source>
        <dbReference type="ARBA" id="ARBA00023163"/>
    </source>
</evidence>
<dbReference type="SUPFAM" id="SSF51206">
    <property type="entry name" value="cAMP-binding domain-like"/>
    <property type="match status" value="1"/>
</dbReference>